<gene>
    <name evidence="1" type="ORF">Cgig2_027417</name>
</gene>
<proteinExistence type="predicted"/>
<protein>
    <submittedName>
        <fullName evidence="1">Uncharacterized protein</fullName>
    </submittedName>
</protein>
<name>A0A9Q1JP87_9CARY</name>
<accession>A0A9Q1JP87</accession>
<keyword evidence="2" id="KW-1185">Reference proteome</keyword>
<reference evidence="1" key="1">
    <citation type="submission" date="2022-04" db="EMBL/GenBank/DDBJ databases">
        <title>Carnegiea gigantea Genome sequencing and assembly v2.</title>
        <authorList>
            <person name="Copetti D."/>
            <person name="Sanderson M.J."/>
            <person name="Burquez A."/>
            <person name="Wojciechowski M.F."/>
        </authorList>
    </citation>
    <scope>NUCLEOTIDE SEQUENCE</scope>
    <source>
        <strain evidence="1">SGP5-SGP5p</strain>
        <tissue evidence="1">Aerial part</tissue>
    </source>
</reference>
<dbReference type="EMBL" id="JAKOGI010001030">
    <property type="protein sequence ID" value="KAJ8428285.1"/>
    <property type="molecule type" value="Genomic_DNA"/>
</dbReference>
<comment type="caution">
    <text evidence="1">The sequence shown here is derived from an EMBL/GenBank/DDBJ whole genome shotgun (WGS) entry which is preliminary data.</text>
</comment>
<organism evidence="1 2">
    <name type="scientific">Carnegiea gigantea</name>
    <dbReference type="NCBI Taxonomy" id="171969"/>
    <lineage>
        <taxon>Eukaryota</taxon>
        <taxon>Viridiplantae</taxon>
        <taxon>Streptophyta</taxon>
        <taxon>Embryophyta</taxon>
        <taxon>Tracheophyta</taxon>
        <taxon>Spermatophyta</taxon>
        <taxon>Magnoliopsida</taxon>
        <taxon>eudicotyledons</taxon>
        <taxon>Gunneridae</taxon>
        <taxon>Pentapetalae</taxon>
        <taxon>Caryophyllales</taxon>
        <taxon>Cactineae</taxon>
        <taxon>Cactaceae</taxon>
        <taxon>Cactoideae</taxon>
        <taxon>Echinocereeae</taxon>
        <taxon>Carnegiea</taxon>
    </lineage>
</organism>
<evidence type="ECO:0000313" key="1">
    <source>
        <dbReference type="EMBL" id="KAJ8428285.1"/>
    </source>
</evidence>
<dbReference type="Proteomes" id="UP001153076">
    <property type="component" value="Unassembled WGS sequence"/>
</dbReference>
<dbReference type="AlphaFoldDB" id="A0A9Q1JP87"/>
<evidence type="ECO:0000313" key="2">
    <source>
        <dbReference type="Proteomes" id="UP001153076"/>
    </source>
</evidence>
<sequence length="311" mass="34959">MAGIHLVGFGNWPPVAGGHVATDHRWSKSRDLDGSLGNCLLCREIAEYVAYHFEWDRCGVTFPPPPPPKDFQALCPSYELAVAEEAAGCFELPELSQVIFYTMLLNEAESTEQAAEYVQDNFRWSLRDPSAPGPRPLPSDYHGLCRRFDLGVATRYAHDSNMLEMAPKSPSFSTCKPTGEPCVAGRPYERNDASFPTFRNTTHAAKYVRDNLRWSFAHATRIPEMVQAIFYAMVISDAEGLRLSSRDAMGDMMLELQELRWGIVEAWLLSINERLRDAQVLHLVEMVYNPRPCPEVTSRLTGAPSLLSDEE</sequence>